<dbReference type="KEGG" id="ppai:E1956_34655"/>
<evidence type="ECO:0000313" key="3">
    <source>
        <dbReference type="EMBL" id="QBR02238.1"/>
    </source>
</evidence>
<dbReference type="InterPro" id="IPR011234">
    <property type="entry name" value="Fumarylacetoacetase-like_C"/>
</dbReference>
<dbReference type="OrthoDB" id="8582489at2"/>
<evidence type="ECO:0000256" key="1">
    <source>
        <dbReference type="ARBA" id="ARBA00022723"/>
    </source>
</evidence>
<proteinExistence type="predicted"/>
<feature type="domain" description="Fumarylacetoacetase-like C-terminal" evidence="2">
    <location>
        <begin position="79"/>
        <end position="282"/>
    </location>
</feature>
<dbReference type="AlphaFoldDB" id="A0A4P7D2R9"/>
<dbReference type="PANTHER" id="PTHR11820:SF112">
    <property type="entry name" value="FUMARYLACETOACETATE HYDROLASE FAMILY PROTEIN (AFU_ORTHOLOGUE AFUA_1G02370)-RELATED"/>
    <property type="match status" value="1"/>
</dbReference>
<dbReference type="InterPro" id="IPR036663">
    <property type="entry name" value="Fumarylacetoacetase_C_sf"/>
</dbReference>
<sequence>MKICRFGSGRLGVVEGERVYDVTSALDVLPSSRYPFPAFDVLVANLPHVRERIEALLADAVATPLTEVSLLSPVANPGKIVAAPVNYTKHLLEVMADRGLNHGNLVEQIEKVGLFLKASSSVVGAAEGVQLRKLERRNDHEVELAVVIGKPASNVSREDALDYVAGYCIGLDMTVRGGEERSLRKSLDTYTVLGPWLVTADELPEPGALDLAISVNGQTRQSANTRDLIMDVPALIEFTSSFYTLMPGDVILTGTPDGVGPVRPGDVMDASIEGVGRMVVNVSTASA</sequence>
<reference evidence="3 4" key="1">
    <citation type="submission" date="2019-03" db="EMBL/GenBank/DDBJ databases">
        <title>Paraburkholderia sp. 7MH5, isolated from subtropical forest soil.</title>
        <authorList>
            <person name="Gao Z.-H."/>
            <person name="Qiu L.-H."/>
        </authorList>
    </citation>
    <scope>NUCLEOTIDE SEQUENCE [LARGE SCALE GENOMIC DNA]</scope>
    <source>
        <strain evidence="3 4">7MH5</strain>
    </source>
</reference>
<evidence type="ECO:0000313" key="4">
    <source>
        <dbReference type="Proteomes" id="UP000295727"/>
    </source>
</evidence>
<dbReference type="Proteomes" id="UP000295727">
    <property type="component" value="Chromosome 3"/>
</dbReference>
<dbReference type="SUPFAM" id="SSF56529">
    <property type="entry name" value="FAH"/>
    <property type="match status" value="1"/>
</dbReference>
<keyword evidence="3" id="KW-0378">Hydrolase</keyword>
<dbReference type="EMBL" id="CP038150">
    <property type="protein sequence ID" value="QBR02238.1"/>
    <property type="molecule type" value="Genomic_DNA"/>
</dbReference>
<dbReference type="Gene3D" id="3.90.850.10">
    <property type="entry name" value="Fumarylacetoacetase-like, C-terminal domain"/>
    <property type="match status" value="1"/>
</dbReference>
<name>A0A4P7D2R9_9BURK</name>
<accession>A0A4P7D2R9</accession>
<dbReference type="RefSeq" id="WP_134757669.1">
    <property type="nucleotide sequence ID" value="NZ_CP038150.1"/>
</dbReference>
<dbReference type="GO" id="GO:0046872">
    <property type="term" value="F:metal ion binding"/>
    <property type="evidence" value="ECO:0007669"/>
    <property type="project" value="UniProtKB-KW"/>
</dbReference>
<organism evidence="3 4">
    <name type="scientific">Paraburkholderia pallida</name>
    <dbReference type="NCBI Taxonomy" id="2547399"/>
    <lineage>
        <taxon>Bacteria</taxon>
        <taxon>Pseudomonadati</taxon>
        <taxon>Pseudomonadota</taxon>
        <taxon>Betaproteobacteria</taxon>
        <taxon>Burkholderiales</taxon>
        <taxon>Burkholderiaceae</taxon>
        <taxon>Paraburkholderia</taxon>
    </lineage>
</organism>
<dbReference type="GO" id="GO:0016787">
    <property type="term" value="F:hydrolase activity"/>
    <property type="evidence" value="ECO:0007669"/>
    <property type="project" value="UniProtKB-KW"/>
</dbReference>
<keyword evidence="1" id="KW-0479">Metal-binding</keyword>
<gene>
    <name evidence="3" type="ORF">E1956_34655</name>
</gene>
<keyword evidence="4" id="KW-1185">Reference proteome</keyword>
<protein>
    <submittedName>
        <fullName evidence="3">FAA hydrolase family protein</fullName>
    </submittedName>
</protein>
<dbReference type="PANTHER" id="PTHR11820">
    <property type="entry name" value="ACYLPYRUVASE"/>
    <property type="match status" value="1"/>
</dbReference>
<dbReference type="Pfam" id="PF01557">
    <property type="entry name" value="FAA_hydrolase"/>
    <property type="match status" value="1"/>
</dbReference>
<evidence type="ECO:0000259" key="2">
    <source>
        <dbReference type="Pfam" id="PF01557"/>
    </source>
</evidence>